<feature type="chain" id="PRO_5045222121" description="Holdfast attachment protein HfaA" evidence="2">
    <location>
        <begin position="23"/>
        <end position="129"/>
    </location>
</feature>
<feature type="region of interest" description="Disordered" evidence="1">
    <location>
        <begin position="23"/>
        <end position="43"/>
    </location>
</feature>
<keyword evidence="4" id="KW-1185">Reference proteome</keyword>
<feature type="signal peptide" evidence="2">
    <location>
        <begin position="1"/>
        <end position="22"/>
    </location>
</feature>
<name>A0ABW4MXM2_9CAUL</name>
<evidence type="ECO:0000313" key="3">
    <source>
        <dbReference type="EMBL" id="MFD1782347.1"/>
    </source>
</evidence>
<dbReference type="Proteomes" id="UP001597237">
    <property type="component" value="Unassembled WGS sequence"/>
</dbReference>
<keyword evidence="2" id="KW-0732">Signal</keyword>
<comment type="caution">
    <text evidence="3">The sequence shown here is derived from an EMBL/GenBank/DDBJ whole genome shotgun (WGS) entry which is preliminary data.</text>
</comment>
<proteinExistence type="predicted"/>
<evidence type="ECO:0000256" key="2">
    <source>
        <dbReference type="SAM" id="SignalP"/>
    </source>
</evidence>
<gene>
    <name evidence="3" type="ORF">ACFSC0_02990</name>
</gene>
<evidence type="ECO:0000313" key="4">
    <source>
        <dbReference type="Proteomes" id="UP001597237"/>
    </source>
</evidence>
<feature type="compositionally biased region" description="Low complexity" evidence="1">
    <location>
        <begin position="23"/>
        <end position="36"/>
    </location>
</feature>
<protein>
    <recommendedName>
        <fullName evidence="5">Holdfast attachment protein HfaA</fullName>
    </recommendedName>
</protein>
<evidence type="ECO:0008006" key="5">
    <source>
        <dbReference type="Google" id="ProtNLM"/>
    </source>
</evidence>
<evidence type="ECO:0000256" key="1">
    <source>
        <dbReference type="SAM" id="MobiDB-lite"/>
    </source>
</evidence>
<dbReference type="EMBL" id="JBHUEY010000001">
    <property type="protein sequence ID" value="MFD1782347.1"/>
    <property type="molecule type" value="Genomic_DNA"/>
</dbReference>
<sequence length="129" mass="12540">MRHAIVAAAALAAVVGGRPALASGPEEAAPAVAAQPAPDPAPQRRLLPEAELSAYNGGQDAGVQVQATQTLTATASGNSIGGDLLSGDVNFSDGALDNFSGVGNVVINTGANSNLQGSVLVTVVGGPEL</sequence>
<organism evidence="3 4">
    <name type="scientific">Phenylobacterium terrae</name>
    <dbReference type="NCBI Taxonomy" id="2665495"/>
    <lineage>
        <taxon>Bacteria</taxon>
        <taxon>Pseudomonadati</taxon>
        <taxon>Pseudomonadota</taxon>
        <taxon>Alphaproteobacteria</taxon>
        <taxon>Caulobacterales</taxon>
        <taxon>Caulobacteraceae</taxon>
        <taxon>Phenylobacterium</taxon>
    </lineage>
</organism>
<accession>A0ABW4MXM2</accession>
<reference evidence="4" key="1">
    <citation type="journal article" date="2019" name="Int. J. Syst. Evol. Microbiol.">
        <title>The Global Catalogue of Microorganisms (GCM) 10K type strain sequencing project: providing services to taxonomists for standard genome sequencing and annotation.</title>
        <authorList>
            <consortium name="The Broad Institute Genomics Platform"/>
            <consortium name="The Broad Institute Genome Sequencing Center for Infectious Disease"/>
            <person name="Wu L."/>
            <person name="Ma J."/>
        </authorList>
    </citation>
    <scope>NUCLEOTIDE SEQUENCE [LARGE SCALE GENOMIC DNA]</scope>
    <source>
        <strain evidence="4">DFY28</strain>
    </source>
</reference>
<dbReference type="RefSeq" id="WP_377280594.1">
    <property type="nucleotide sequence ID" value="NZ_JBHRSI010000001.1"/>
</dbReference>